<evidence type="ECO:0000256" key="3">
    <source>
        <dbReference type="SAM" id="SignalP"/>
    </source>
</evidence>
<sequence>MMTQWQGVKTLSLVLFASILHVCSSYLHEQSFNSQRFTLEDVLPPLVPLATDGSSMYSYGENSNHCTSVPVVYTNDPSSISLWLSENVPDGKIGIIGFDTESLPRYYRRCRKKKPFENTATVQLATSSSCLVVHLVRDNFGSPSSGCAELLQRIIADPKYIKAGCAIDEDLMDLHSLWGGLDAKSRLDLSTTTGCDHSNRVGLKALAARTLSVDLPKVKRITLSDWTKVPLTKGQIIYSARDAWAGAAIAEQLAKNDPDVFSPESLMELLRFELPIAELGERKRRRDEAKQELRKILKPYKRDRRRHLPKHLKREVARLRRIIKNRVVESTCLVNDDVDCDMA</sequence>
<dbReference type="InterPro" id="IPR012337">
    <property type="entry name" value="RNaseH-like_sf"/>
</dbReference>
<comment type="caution">
    <text evidence="5">The sequence shown here is derived from an EMBL/GenBank/DDBJ whole genome shotgun (WGS) entry which is preliminary data.</text>
</comment>
<evidence type="ECO:0000256" key="2">
    <source>
        <dbReference type="ARBA" id="ARBA00022801"/>
    </source>
</evidence>
<dbReference type="Proteomes" id="UP001295423">
    <property type="component" value="Unassembled WGS sequence"/>
</dbReference>
<keyword evidence="6" id="KW-1185">Reference proteome</keyword>
<evidence type="ECO:0000313" key="6">
    <source>
        <dbReference type="Proteomes" id="UP001295423"/>
    </source>
</evidence>
<feature type="domain" description="3'-5' exonuclease" evidence="4">
    <location>
        <begin position="95"/>
        <end position="255"/>
    </location>
</feature>
<dbReference type="GO" id="GO:0005737">
    <property type="term" value="C:cytoplasm"/>
    <property type="evidence" value="ECO:0007669"/>
    <property type="project" value="TreeGrafter"/>
</dbReference>
<dbReference type="PANTHER" id="PTHR13620:SF104">
    <property type="entry name" value="EXONUCLEASE 3'-5' DOMAIN-CONTAINING PROTEIN 2"/>
    <property type="match status" value="1"/>
</dbReference>
<dbReference type="SUPFAM" id="SSF53098">
    <property type="entry name" value="Ribonuclease H-like"/>
    <property type="match status" value="1"/>
</dbReference>
<dbReference type="GO" id="GO:0003676">
    <property type="term" value="F:nucleic acid binding"/>
    <property type="evidence" value="ECO:0007669"/>
    <property type="project" value="InterPro"/>
</dbReference>
<keyword evidence="2" id="KW-0378">Hydrolase</keyword>
<evidence type="ECO:0000313" key="5">
    <source>
        <dbReference type="EMBL" id="CAJ1936215.1"/>
    </source>
</evidence>
<keyword evidence="3" id="KW-0732">Signal</keyword>
<dbReference type="InterPro" id="IPR036397">
    <property type="entry name" value="RNaseH_sf"/>
</dbReference>
<accession>A0AAD2FGA9</accession>
<dbReference type="InterPro" id="IPR002562">
    <property type="entry name" value="3'-5'_exonuclease_dom"/>
</dbReference>
<gene>
    <name evidence="5" type="ORF">CYCCA115_LOCUS5080</name>
</gene>
<keyword evidence="1" id="KW-0540">Nuclease</keyword>
<evidence type="ECO:0000259" key="4">
    <source>
        <dbReference type="Pfam" id="PF01612"/>
    </source>
</evidence>
<name>A0AAD2FGA9_9STRA</name>
<dbReference type="EMBL" id="CAKOGP040000557">
    <property type="protein sequence ID" value="CAJ1936215.1"/>
    <property type="molecule type" value="Genomic_DNA"/>
</dbReference>
<dbReference type="CDD" id="cd06141">
    <property type="entry name" value="WRN_exo"/>
    <property type="match status" value="1"/>
</dbReference>
<proteinExistence type="predicted"/>
<dbReference type="PANTHER" id="PTHR13620">
    <property type="entry name" value="3-5 EXONUCLEASE"/>
    <property type="match status" value="1"/>
</dbReference>
<dbReference type="GO" id="GO:0006139">
    <property type="term" value="P:nucleobase-containing compound metabolic process"/>
    <property type="evidence" value="ECO:0007669"/>
    <property type="project" value="InterPro"/>
</dbReference>
<feature type="signal peptide" evidence="3">
    <location>
        <begin position="1"/>
        <end position="25"/>
    </location>
</feature>
<dbReference type="GO" id="GO:0008408">
    <property type="term" value="F:3'-5' exonuclease activity"/>
    <property type="evidence" value="ECO:0007669"/>
    <property type="project" value="InterPro"/>
</dbReference>
<dbReference type="InterPro" id="IPR051132">
    <property type="entry name" value="3-5_Exonuclease_domain"/>
</dbReference>
<reference evidence="5" key="1">
    <citation type="submission" date="2023-08" db="EMBL/GenBank/DDBJ databases">
        <authorList>
            <person name="Audoor S."/>
            <person name="Bilcke G."/>
        </authorList>
    </citation>
    <scope>NUCLEOTIDE SEQUENCE</scope>
</reference>
<protein>
    <recommendedName>
        <fullName evidence="4">3'-5' exonuclease domain-containing protein</fullName>
    </recommendedName>
</protein>
<dbReference type="Gene3D" id="3.30.420.10">
    <property type="entry name" value="Ribonuclease H-like superfamily/Ribonuclease H"/>
    <property type="match status" value="1"/>
</dbReference>
<organism evidence="5 6">
    <name type="scientific">Cylindrotheca closterium</name>
    <dbReference type="NCBI Taxonomy" id="2856"/>
    <lineage>
        <taxon>Eukaryota</taxon>
        <taxon>Sar</taxon>
        <taxon>Stramenopiles</taxon>
        <taxon>Ochrophyta</taxon>
        <taxon>Bacillariophyta</taxon>
        <taxon>Bacillariophyceae</taxon>
        <taxon>Bacillariophycidae</taxon>
        <taxon>Bacillariales</taxon>
        <taxon>Bacillariaceae</taxon>
        <taxon>Cylindrotheca</taxon>
    </lineage>
</organism>
<dbReference type="Pfam" id="PF01612">
    <property type="entry name" value="DNA_pol_A_exo1"/>
    <property type="match status" value="1"/>
</dbReference>
<evidence type="ECO:0000256" key="1">
    <source>
        <dbReference type="ARBA" id="ARBA00022722"/>
    </source>
</evidence>
<dbReference type="AlphaFoldDB" id="A0AAD2FGA9"/>
<feature type="chain" id="PRO_5042288212" description="3'-5' exonuclease domain-containing protein" evidence="3">
    <location>
        <begin position="26"/>
        <end position="343"/>
    </location>
</feature>
<dbReference type="GO" id="GO:0005634">
    <property type="term" value="C:nucleus"/>
    <property type="evidence" value="ECO:0007669"/>
    <property type="project" value="TreeGrafter"/>
</dbReference>